<feature type="compositionally biased region" description="Low complexity" evidence="1">
    <location>
        <begin position="224"/>
        <end position="241"/>
    </location>
</feature>
<dbReference type="SUPFAM" id="SSF47473">
    <property type="entry name" value="EF-hand"/>
    <property type="match status" value="1"/>
</dbReference>
<keyword evidence="2" id="KW-0732">Signal</keyword>
<accession>K1RAJ7</accession>
<feature type="chain" id="PRO_5044005464" evidence="2">
    <location>
        <begin position="19"/>
        <end position="505"/>
    </location>
</feature>
<reference evidence="4" key="1">
    <citation type="journal article" date="2012" name="Nature">
        <title>The oyster genome reveals stress adaptation and complexity of shell formation.</title>
        <authorList>
            <person name="Zhang G."/>
            <person name="Fang X."/>
            <person name="Guo X."/>
            <person name="Li L."/>
            <person name="Luo R."/>
            <person name="Xu F."/>
            <person name="Yang P."/>
            <person name="Zhang L."/>
            <person name="Wang X."/>
            <person name="Qi H."/>
            <person name="Xiong Z."/>
            <person name="Que H."/>
            <person name="Xie Y."/>
            <person name="Holland P.W."/>
            <person name="Paps J."/>
            <person name="Zhu Y."/>
            <person name="Wu F."/>
            <person name="Chen Y."/>
            <person name="Wang J."/>
            <person name="Peng C."/>
            <person name="Meng J."/>
            <person name="Yang L."/>
            <person name="Liu J."/>
            <person name="Wen B."/>
            <person name="Zhang N."/>
            <person name="Huang Z."/>
            <person name="Zhu Q."/>
            <person name="Feng Y."/>
            <person name="Mount A."/>
            <person name="Hedgecock D."/>
            <person name="Xu Z."/>
            <person name="Liu Y."/>
            <person name="Domazet-Loso T."/>
            <person name="Du Y."/>
            <person name="Sun X."/>
            <person name="Zhang S."/>
            <person name="Liu B."/>
            <person name="Cheng P."/>
            <person name="Jiang X."/>
            <person name="Li J."/>
            <person name="Fan D."/>
            <person name="Wang W."/>
            <person name="Fu W."/>
            <person name="Wang T."/>
            <person name="Wang B."/>
            <person name="Zhang J."/>
            <person name="Peng Z."/>
            <person name="Li Y."/>
            <person name="Li N."/>
            <person name="Wang J."/>
            <person name="Chen M."/>
            <person name="He Y."/>
            <person name="Tan F."/>
            <person name="Song X."/>
            <person name="Zheng Q."/>
            <person name="Huang R."/>
            <person name="Yang H."/>
            <person name="Du X."/>
            <person name="Chen L."/>
            <person name="Yang M."/>
            <person name="Gaffney P.M."/>
            <person name="Wang S."/>
            <person name="Luo L."/>
            <person name="She Z."/>
            <person name="Ming Y."/>
            <person name="Huang W."/>
            <person name="Zhang S."/>
            <person name="Huang B."/>
            <person name="Zhang Y."/>
            <person name="Qu T."/>
            <person name="Ni P."/>
            <person name="Miao G."/>
            <person name="Wang J."/>
            <person name="Wang Q."/>
            <person name="Steinberg C.E."/>
            <person name="Wang H."/>
            <person name="Li N."/>
            <person name="Qian L."/>
            <person name="Zhang G."/>
            <person name="Li Y."/>
            <person name="Yang H."/>
            <person name="Liu X."/>
            <person name="Wang J."/>
            <person name="Yin Y."/>
            <person name="Wang J."/>
        </authorList>
    </citation>
    <scope>NUCLEOTIDE SEQUENCE [LARGE SCALE GENOMIC DNA]</scope>
    <source>
        <strain evidence="4">05x7-T-G4-1.051#20</strain>
    </source>
</reference>
<feature type="compositionally biased region" description="Low complexity" evidence="1">
    <location>
        <begin position="179"/>
        <end position="206"/>
    </location>
</feature>
<feature type="region of interest" description="Disordered" evidence="1">
    <location>
        <begin position="160"/>
        <end position="341"/>
    </location>
</feature>
<dbReference type="EMBL" id="JH816433">
    <property type="protein sequence ID" value="EKC38250.1"/>
    <property type="molecule type" value="Genomic_DNA"/>
</dbReference>
<feature type="signal peptide" evidence="2">
    <location>
        <begin position="1"/>
        <end position="18"/>
    </location>
</feature>
<evidence type="ECO:0000259" key="3">
    <source>
        <dbReference type="Pfam" id="PF13202"/>
    </source>
</evidence>
<name>K1RAJ7_MAGGI</name>
<dbReference type="GO" id="GO:0005509">
    <property type="term" value="F:calcium ion binding"/>
    <property type="evidence" value="ECO:0007669"/>
    <property type="project" value="InterPro"/>
</dbReference>
<evidence type="ECO:0000256" key="2">
    <source>
        <dbReference type="SAM" id="SignalP"/>
    </source>
</evidence>
<proteinExistence type="predicted"/>
<dbReference type="Gene3D" id="1.10.238.10">
    <property type="entry name" value="EF-hand"/>
    <property type="match status" value="1"/>
</dbReference>
<feature type="compositionally biased region" description="Basic and acidic residues" evidence="1">
    <location>
        <begin position="297"/>
        <end position="320"/>
    </location>
</feature>
<dbReference type="InParanoid" id="K1RAJ7"/>
<evidence type="ECO:0000256" key="1">
    <source>
        <dbReference type="SAM" id="MobiDB-lite"/>
    </source>
</evidence>
<dbReference type="AlphaFoldDB" id="K1RAJ7"/>
<feature type="domain" description="EF-hand" evidence="3">
    <location>
        <begin position="97"/>
        <end position="113"/>
    </location>
</feature>
<evidence type="ECO:0000313" key="4">
    <source>
        <dbReference type="EMBL" id="EKC38250.1"/>
    </source>
</evidence>
<feature type="compositionally biased region" description="Low complexity" evidence="1">
    <location>
        <begin position="284"/>
        <end position="296"/>
    </location>
</feature>
<organism evidence="4">
    <name type="scientific">Magallana gigas</name>
    <name type="common">Pacific oyster</name>
    <name type="synonym">Crassostrea gigas</name>
    <dbReference type="NCBI Taxonomy" id="29159"/>
    <lineage>
        <taxon>Eukaryota</taxon>
        <taxon>Metazoa</taxon>
        <taxon>Spiralia</taxon>
        <taxon>Lophotrochozoa</taxon>
        <taxon>Mollusca</taxon>
        <taxon>Bivalvia</taxon>
        <taxon>Autobranchia</taxon>
        <taxon>Pteriomorphia</taxon>
        <taxon>Ostreida</taxon>
        <taxon>Ostreoidea</taxon>
        <taxon>Ostreidae</taxon>
        <taxon>Magallana</taxon>
    </lineage>
</organism>
<dbReference type="InterPro" id="IPR002048">
    <property type="entry name" value="EF_hand_dom"/>
</dbReference>
<dbReference type="HOGENOM" id="CLU_539964_0_0_1"/>
<dbReference type="PROSITE" id="PS00018">
    <property type="entry name" value="EF_HAND_1"/>
    <property type="match status" value="1"/>
</dbReference>
<feature type="domain" description="EF-hand" evidence="3">
    <location>
        <begin position="125"/>
        <end position="145"/>
    </location>
</feature>
<dbReference type="Pfam" id="PF13202">
    <property type="entry name" value="EF-hand_5"/>
    <property type="match status" value="2"/>
</dbReference>
<protein>
    <submittedName>
        <fullName evidence="4">Replicase polyprotein 1ab</fullName>
    </submittedName>
</protein>
<sequence>MSALSLIFFVACIAASSAWHLRVSLNDIFKGHCRTVSPRVCRKSLEKFDPDYHCGFILRSVCSGTNKIERVRTRRSTLQPNHEHSLHVTPLPKKMAFYDANADGQISIKEFARTLGHDPRAFHVKDAFRVADANGDGMVDGYEFENDAWIFDDDFDDDDYNLEDTDEDSYKSVNFDLLDGSSEESSSSSDSSDSSSQSSGDSASNDHSYDDSNDVDYDDLINGKDSSSSEENGASSSSSSDDSNDDSGSHSGDDDSNSSGDSKSSGSNSDSNSNSADNSDHSNDASNGIDDSSNSKSGDDDKSSQSNENDSKDNDSKDSDSKDDDDSNEGKIGDGLADVFPDDLNLDEIVPKEMELGDGIIGEAIDNIIGDGMELELPELEGPDSDTMKNVGIAMALTKFQPNQNQIHPKADSHGLDGHDHADHSHSEFDFSKGHTNYIADAMNPKPTMLSNALLGIGGTGGGSRMRSGMAHGSGGEFVVLQPHRISNNNFKKVATDLNSVSLAF</sequence>
<dbReference type="InterPro" id="IPR011992">
    <property type="entry name" value="EF-hand-dom_pair"/>
</dbReference>
<dbReference type="InterPro" id="IPR018247">
    <property type="entry name" value="EF_Hand_1_Ca_BS"/>
</dbReference>
<gene>
    <name evidence="4" type="ORF">CGI_10012241</name>
</gene>
<feature type="compositionally biased region" description="Low complexity" evidence="1">
    <location>
        <begin position="257"/>
        <end position="277"/>
    </location>
</feature>